<organism evidence="2 3">
    <name type="scientific">Datura stramonium</name>
    <name type="common">Jimsonweed</name>
    <name type="synonym">Common thornapple</name>
    <dbReference type="NCBI Taxonomy" id="4076"/>
    <lineage>
        <taxon>Eukaryota</taxon>
        <taxon>Viridiplantae</taxon>
        <taxon>Streptophyta</taxon>
        <taxon>Embryophyta</taxon>
        <taxon>Tracheophyta</taxon>
        <taxon>Spermatophyta</taxon>
        <taxon>Magnoliopsida</taxon>
        <taxon>eudicotyledons</taxon>
        <taxon>Gunneridae</taxon>
        <taxon>Pentapetalae</taxon>
        <taxon>asterids</taxon>
        <taxon>lamiids</taxon>
        <taxon>Solanales</taxon>
        <taxon>Solanaceae</taxon>
        <taxon>Solanoideae</taxon>
        <taxon>Datureae</taxon>
        <taxon>Datura</taxon>
    </lineage>
</organism>
<feature type="region of interest" description="Disordered" evidence="1">
    <location>
        <begin position="116"/>
        <end position="152"/>
    </location>
</feature>
<evidence type="ECO:0000313" key="2">
    <source>
        <dbReference type="EMBL" id="MCE3050414.1"/>
    </source>
</evidence>
<sequence>MELPVCDKGRESPVIRDSLVSNHVVSPLHRGLKQTKVKARETHMTSFRRVGRSHISLESETFGPDPAAQFIFNDLNNHKASNNNHNINLNFLEPPTPQTQLNATVRGTMAMAVGDAEDDQSEKANHEEACHAGGKEKRITLVQKGDSQNKNA</sequence>
<proteinExistence type="predicted"/>
<name>A0ABS8WK81_DATST</name>
<protein>
    <submittedName>
        <fullName evidence="2">Uncharacterized protein</fullName>
    </submittedName>
</protein>
<evidence type="ECO:0000256" key="1">
    <source>
        <dbReference type="SAM" id="MobiDB-lite"/>
    </source>
</evidence>
<dbReference type="Proteomes" id="UP000823775">
    <property type="component" value="Unassembled WGS sequence"/>
</dbReference>
<keyword evidence="3" id="KW-1185">Reference proteome</keyword>
<dbReference type="EMBL" id="JACEIK010007555">
    <property type="protein sequence ID" value="MCE3050414.1"/>
    <property type="molecule type" value="Genomic_DNA"/>
</dbReference>
<accession>A0ABS8WK81</accession>
<gene>
    <name evidence="2" type="ORF">HAX54_047144</name>
</gene>
<feature type="compositionally biased region" description="Basic and acidic residues" evidence="1">
    <location>
        <begin position="121"/>
        <end position="139"/>
    </location>
</feature>
<evidence type="ECO:0000313" key="3">
    <source>
        <dbReference type="Proteomes" id="UP000823775"/>
    </source>
</evidence>
<comment type="caution">
    <text evidence="2">The sequence shown here is derived from an EMBL/GenBank/DDBJ whole genome shotgun (WGS) entry which is preliminary data.</text>
</comment>
<reference evidence="2 3" key="1">
    <citation type="journal article" date="2021" name="BMC Genomics">
        <title>Datura genome reveals duplications of psychoactive alkaloid biosynthetic genes and high mutation rate following tissue culture.</title>
        <authorList>
            <person name="Rajewski A."/>
            <person name="Carter-House D."/>
            <person name="Stajich J."/>
            <person name="Litt A."/>
        </authorList>
    </citation>
    <scope>NUCLEOTIDE SEQUENCE [LARGE SCALE GENOMIC DNA]</scope>
    <source>
        <strain evidence="2">AR-01</strain>
    </source>
</reference>